<evidence type="ECO:0000313" key="1">
    <source>
        <dbReference type="EMBL" id="RYJ39985.1"/>
    </source>
</evidence>
<dbReference type="AlphaFoldDB" id="A0A444W239"/>
<dbReference type="Proteomes" id="UP000290433">
    <property type="component" value="Unassembled WGS sequence"/>
</dbReference>
<protein>
    <submittedName>
        <fullName evidence="1">Uncharacterized protein</fullName>
    </submittedName>
</protein>
<sequence>MKINRNLKFKKNNNTRLLKISKIKNQIPIGIWNFKNWYF</sequence>
<evidence type="ECO:0000313" key="2">
    <source>
        <dbReference type="Proteomes" id="UP000290433"/>
    </source>
</evidence>
<organism evidence="1 2">
    <name type="scientific">Flavobacterium anhuiense</name>
    <dbReference type="NCBI Taxonomy" id="459526"/>
    <lineage>
        <taxon>Bacteria</taxon>
        <taxon>Pseudomonadati</taxon>
        <taxon>Bacteroidota</taxon>
        <taxon>Flavobacteriia</taxon>
        <taxon>Flavobacteriales</taxon>
        <taxon>Flavobacteriaceae</taxon>
        <taxon>Flavobacterium</taxon>
    </lineage>
</organism>
<name>A0A444W239_9FLAO</name>
<reference evidence="1 2" key="1">
    <citation type="submission" date="2014-12" db="EMBL/GenBank/DDBJ databases">
        <title>Genome sequence of Flavobacterium anhuiense RCM74.</title>
        <authorList>
            <person name="Kim J.F."/>
            <person name="Song J.Y."/>
            <person name="Kwak M.-J."/>
            <person name="Lee S.-W."/>
        </authorList>
    </citation>
    <scope>NUCLEOTIDE SEQUENCE [LARGE SCALE GENOMIC DNA]</scope>
    <source>
        <strain evidence="1 2">RCM74</strain>
    </source>
</reference>
<gene>
    <name evidence="1" type="ORF">NU08_0741</name>
</gene>
<dbReference type="EMBL" id="JUIV01000002">
    <property type="protein sequence ID" value="RYJ39985.1"/>
    <property type="molecule type" value="Genomic_DNA"/>
</dbReference>
<accession>A0A444W239</accession>
<comment type="caution">
    <text evidence="1">The sequence shown here is derived from an EMBL/GenBank/DDBJ whole genome shotgun (WGS) entry which is preliminary data.</text>
</comment>
<proteinExistence type="predicted"/>